<comment type="caution">
    <text evidence="3">The sequence shown here is derived from an EMBL/GenBank/DDBJ whole genome shotgun (WGS) entry which is preliminary data.</text>
</comment>
<gene>
    <name evidence="3" type="ORF">ACFPTO_10250</name>
</gene>
<evidence type="ECO:0000313" key="4">
    <source>
        <dbReference type="Proteomes" id="UP001596103"/>
    </source>
</evidence>
<reference evidence="4" key="1">
    <citation type="journal article" date="2019" name="Int. J. Syst. Evol. Microbiol.">
        <title>The Global Catalogue of Microorganisms (GCM) 10K type strain sequencing project: providing services to taxonomists for standard genome sequencing and annotation.</title>
        <authorList>
            <consortium name="The Broad Institute Genomics Platform"/>
            <consortium name="The Broad Institute Genome Sequencing Center for Infectious Disease"/>
            <person name="Wu L."/>
            <person name="Ma J."/>
        </authorList>
    </citation>
    <scope>NUCLEOTIDE SEQUENCE [LARGE SCALE GENOMIC DNA]</scope>
    <source>
        <strain evidence="4">CCUG 56042</strain>
    </source>
</reference>
<keyword evidence="2" id="KW-0732">Signal</keyword>
<dbReference type="Proteomes" id="UP001596103">
    <property type="component" value="Unassembled WGS sequence"/>
</dbReference>
<evidence type="ECO:0000256" key="2">
    <source>
        <dbReference type="SAM" id="SignalP"/>
    </source>
</evidence>
<protein>
    <recommendedName>
        <fullName evidence="5">Glycine zipper 2TM domain-containing protein</fullName>
    </recommendedName>
</protein>
<feature type="compositionally biased region" description="Basic and acidic residues" evidence="1">
    <location>
        <begin position="173"/>
        <end position="183"/>
    </location>
</feature>
<dbReference type="PROSITE" id="PS51257">
    <property type="entry name" value="PROKAR_LIPOPROTEIN"/>
    <property type="match status" value="1"/>
</dbReference>
<feature type="chain" id="PRO_5045771054" description="Glycine zipper 2TM domain-containing protein" evidence="2">
    <location>
        <begin position="22"/>
        <end position="183"/>
    </location>
</feature>
<evidence type="ECO:0008006" key="5">
    <source>
        <dbReference type="Google" id="ProtNLM"/>
    </source>
</evidence>
<feature type="region of interest" description="Disordered" evidence="1">
    <location>
        <begin position="163"/>
        <end position="183"/>
    </location>
</feature>
<proteinExistence type="predicted"/>
<evidence type="ECO:0000256" key="1">
    <source>
        <dbReference type="SAM" id="MobiDB-lite"/>
    </source>
</evidence>
<dbReference type="RefSeq" id="WP_377711256.1">
    <property type="nucleotide sequence ID" value="NZ_JBHSMP010000013.1"/>
</dbReference>
<name>A0ABW0J888_9BURK</name>
<accession>A0ABW0J888</accession>
<feature type="signal peptide" evidence="2">
    <location>
        <begin position="1"/>
        <end position="21"/>
    </location>
</feature>
<dbReference type="EMBL" id="JBHSMP010000013">
    <property type="protein sequence ID" value="MFC5429175.1"/>
    <property type="molecule type" value="Genomic_DNA"/>
</dbReference>
<keyword evidence="4" id="KW-1185">Reference proteome</keyword>
<sequence>MPKKFMSKGVMTLIATSAVLAGCATPGMESKADSYSVLDVNQRQEVRTVEILTILPGKVQVSNAENKKAAQMAGAVLGALAGAAVGGSTGPGGWERTGVGTVAGGAAGAVAGSMVSDTVLVDGVQIMYRDGKSAFASAQVGRVCEFKPGPAMMVGSDTTTRIQPNAQCPVADGTKRPEQQVSK</sequence>
<organism evidence="3 4">
    <name type="scientific">Paraburkholderia denitrificans</name>
    <dbReference type="NCBI Taxonomy" id="694025"/>
    <lineage>
        <taxon>Bacteria</taxon>
        <taxon>Pseudomonadati</taxon>
        <taxon>Pseudomonadota</taxon>
        <taxon>Betaproteobacteria</taxon>
        <taxon>Burkholderiales</taxon>
        <taxon>Burkholderiaceae</taxon>
        <taxon>Paraburkholderia</taxon>
    </lineage>
</organism>
<evidence type="ECO:0000313" key="3">
    <source>
        <dbReference type="EMBL" id="MFC5429175.1"/>
    </source>
</evidence>